<reference evidence="1" key="1">
    <citation type="journal article" date="2012" name="PLoS ONE">
        <title>Gene sets for utilization of primary and secondary nutrition supplies in the distal gut of endangered iberian lynx.</title>
        <authorList>
            <person name="Alcaide M."/>
            <person name="Messina E."/>
            <person name="Richter M."/>
            <person name="Bargiela R."/>
            <person name="Peplies J."/>
            <person name="Huws S.A."/>
            <person name="Newbold C.J."/>
            <person name="Golyshin P.N."/>
            <person name="Simon M.A."/>
            <person name="Lopez G."/>
            <person name="Yakimov M.M."/>
            <person name="Ferrer M."/>
        </authorList>
    </citation>
    <scope>NUCLEOTIDE SEQUENCE</scope>
</reference>
<protein>
    <submittedName>
        <fullName evidence="1">Uncharacterized protein</fullName>
    </submittedName>
</protein>
<comment type="caution">
    <text evidence="1">The sequence shown here is derived from an EMBL/GenBank/DDBJ whole genome shotgun (WGS) entry which is preliminary data.</text>
</comment>
<accession>J9FYH9</accession>
<evidence type="ECO:0000313" key="1">
    <source>
        <dbReference type="EMBL" id="EJW94587.1"/>
    </source>
</evidence>
<proteinExistence type="predicted"/>
<sequence>MIAAALGQLWLANFCRQLAHSTQKTSSCQNRSCCYS</sequence>
<dbReference type="EMBL" id="AMCI01006291">
    <property type="protein sequence ID" value="EJW94587.1"/>
    <property type="molecule type" value="Genomic_DNA"/>
</dbReference>
<dbReference type="AlphaFoldDB" id="J9FYH9"/>
<name>J9FYH9_9ZZZZ</name>
<organism evidence="1">
    <name type="scientific">gut metagenome</name>
    <dbReference type="NCBI Taxonomy" id="749906"/>
    <lineage>
        <taxon>unclassified sequences</taxon>
        <taxon>metagenomes</taxon>
        <taxon>organismal metagenomes</taxon>
    </lineage>
</organism>
<gene>
    <name evidence="1" type="ORF">EVA_17307</name>
</gene>